<evidence type="ECO:0000259" key="1">
    <source>
        <dbReference type="Pfam" id="PF13304"/>
    </source>
</evidence>
<dbReference type="Gene3D" id="3.40.50.300">
    <property type="entry name" value="P-loop containing nucleotide triphosphate hydrolases"/>
    <property type="match status" value="1"/>
</dbReference>
<dbReference type="GO" id="GO:0005524">
    <property type="term" value="F:ATP binding"/>
    <property type="evidence" value="ECO:0007669"/>
    <property type="project" value="InterPro"/>
</dbReference>
<dbReference type="InterPro" id="IPR027417">
    <property type="entry name" value="P-loop_NTPase"/>
</dbReference>
<accession>A0A3N6NPY6</accession>
<dbReference type="EMBL" id="REFZ01000003">
    <property type="protein sequence ID" value="RQH01813.1"/>
    <property type="molecule type" value="Genomic_DNA"/>
</dbReference>
<name>A0A3N6NPY6_NATCH</name>
<dbReference type="AlphaFoldDB" id="A0A3N6NPY6"/>
<evidence type="ECO:0000313" key="2">
    <source>
        <dbReference type="EMBL" id="RQH01813.1"/>
    </source>
</evidence>
<feature type="domain" description="ATPase AAA-type core" evidence="1">
    <location>
        <begin position="36"/>
        <end position="338"/>
    </location>
</feature>
<dbReference type="GO" id="GO:0016887">
    <property type="term" value="F:ATP hydrolysis activity"/>
    <property type="evidence" value="ECO:0007669"/>
    <property type="project" value="InterPro"/>
</dbReference>
<dbReference type="InterPro" id="IPR051396">
    <property type="entry name" value="Bact_Antivir_Def_Nuclease"/>
</dbReference>
<sequence>MRLRRIRIKNFRSIYTDDDKGYEDLTMELSPDGNYIVGPNNVGKSNILRALRLALRPESAPEYEPDLDQPKQMDWAYPTITLDFKMERQRGPYKTLLRYVEEYERSIVGEDAETFAENDRVRFYVQYGVEENSRDERFQAKGEGAIKGDEDLLEKALVQFHETVRLVDIESGEDLDSLLQRGFNELFTRVLSERFRSEISEAERLRGDYINFLSEDVLGEVDEYITEELGRHLSGIDKVEFEPNLKAVDEALADLSIEMDDSVHTPLSSKGTGVRSALIQMIMAFIADASRRSIIFAVEEPEAFLHPERHEQLGHNLESFTTQSDISLLVTTHSPFILTNNTNAAVFTASKTGDGRTQVKTERVRQLAINNAKKLLTGADDVPDTTDVIDSINDECRGILIVEGWTDKSFLETAAEVSSLDSPLRDLHILDSGGASEAMKDAVVMKSIYGNEKAVCALLDDDEHGKSAYSTLTDKLGFQGNSEVFTYRKWQPRKGADVEAEDLFSTNIVDEFIAAYGDSAVDGWKKRGNGRKHVEISSSAKVDFANWVSENADQEDCDRWINCIQDIRDGMNLNN</sequence>
<dbReference type="SUPFAM" id="SSF52540">
    <property type="entry name" value="P-loop containing nucleoside triphosphate hydrolases"/>
    <property type="match status" value="1"/>
</dbReference>
<reference evidence="2 3" key="1">
    <citation type="submission" date="2018-10" db="EMBL/GenBank/DDBJ databases">
        <title>Natrarchaeobius chitinivorans gen. nov., sp. nov., and Natrarchaeobius haloalkaliphilus sp. nov., alkaliphilic, chitin-utilizing haloarchaea from hypersaline alkaline lakes.</title>
        <authorList>
            <person name="Sorokin D.Y."/>
            <person name="Elcheninov A.G."/>
            <person name="Kostrikina N.A."/>
            <person name="Bale N.J."/>
            <person name="Sinninghe Damste J.S."/>
            <person name="Khijniak T.V."/>
            <person name="Kublanov I.V."/>
            <person name="Toshchakov S.V."/>
        </authorList>
    </citation>
    <scope>NUCLEOTIDE SEQUENCE [LARGE SCALE GENOMIC DNA]</scope>
    <source>
        <strain evidence="2 3">AArcht7</strain>
    </source>
</reference>
<evidence type="ECO:0000313" key="3">
    <source>
        <dbReference type="Proteomes" id="UP000281431"/>
    </source>
</evidence>
<dbReference type="Proteomes" id="UP000281431">
    <property type="component" value="Unassembled WGS sequence"/>
</dbReference>
<keyword evidence="3" id="KW-1185">Reference proteome</keyword>
<dbReference type="Pfam" id="PF13304">
    <property type="entry name" value="AAA_21"/>
    <property type="match status" value="1"/>
</dbReference>
<dbReference type="PANTHER" id="PTHR43581:SF4">
    <property type="entry name" value="ATP_GTP PHOSPHATASE"/>
    <property type="match status" value="1"/>
</dbReference>
<dbReference type="OrthoDB" id="25344at2157"/>
<gene>
    <name evidence="2" type="ORF">EA472_05710</name>
</gene>
<organism evidence="2 3">
    <name type="scientific">Natrarchaeobius chitinivorans</name>
    <dbReference type="NCBI Taxonomy" id="1679083"/>
    <lineage>
        <taxon>Archaea</taxon>
        <taxon>Methanobacteriati</taxon>
        <taxon>Methanobacteriota</taxon>
        <taxon>Stenosarchaea group</taxon>
        <taxon>Halobacteria</taxon>
        <taxon>Halobacteriales</taxon>
        <taxon>Natrialbaceae</taxon>
        <taxon>Natrarchaeobius</taxon>
    </lineage>
</organism>
<proteinExistence type="predicted"/>
<comment type="caution">
    <text evidence="2">The sequence shown here is derived from an EMBL/GenBank/DDBJ whole genome shotgun (WGS) entry which is preliminary data.</text>
</comment>
<protein>
    <recommendedName>
        <fullName evidence="1">ATPase AAA-type core domain-containing protein</fullName>
    </recommendedName>
</protein>
<dbReference type="InterPro" id="IPR003959">
    <property type="entry name" value="ATPase_AAA_core"/>
</dbReference>
<dbReference type="PANTHER" id="PTHR43581">
    <property type="entry name" value="ATP/GTP PHOSPHATASE"/>
    <property type="match status" value="1"/>
</dbReference>